<comment type="caution">
    <text evidence="1">The sequence shown here is derived from an EMBL/GenBank/DDBJ whole genome shotgun (WGS) entry which is preliminary data.</text>
</comment>
<proteinExistence type="predicted"/>
<protein>
    <submittedName>
        <fullName evidence="1">Uncharacterized protein</fullName>
    </submittedName>
</protein>
<sequence length="208" mass="22419">MTHGKTALQAFDERIGPDDPAREALAQRFGELKELQEQGDPAFQPGSRFFAGRHGKFVEEVLGHLDPFPDPTGEGGAALTFAQTEAGARLAASLARDTEAKSAKLRLKLEGTLHSLAIDLLPPADVETAMRQVRRGELVKSKLAFQAVLQNLADAGKNAERRRDLALAEENEKRTLRNARARITVDMVGRDLGRAVLFALGGANGGAE</sequence>
<name>A0A0F9D9U9_9ZZZZ</name>
<dbReference type="AlphaFoldDB" id="A0A0F9D9U9"/>
<gene>
    <name evidence="1" type="ORF">LCGC14_2514520</name>
</gene>
<evidence type="ECO:0000313" key="1">
    <source>
        <dbReference type="EMBL" id="KKL14551.1"/>
    </source>
</evidence>
<dbReference type="EMBL" id="LAZR01040414">
    <property type="protein sequence ID" value="KKL14551.1"/>
    <property type="molecule type" value="Genomic_DNA"/>
</dbReference>
<accession>A0A0F9D9U9</accession>
<organism evidence="1">
    <name type="scientific">marine sediment metagenome</name>
    <dbReference type="NCBI Taxonomy" id="412755"/>
    <lineage>
        <taxon>unclassified sequences</taxon>
        <taxon>metagenomes</taxon>
        <taxon>ecological metagenomes</taxon>
    </lineage>
</organism>
<reference evidence="1" key="1">
    <citation type="journal article" date="2015" name="Nature">
        <title>Complex archaea that bridge the gap between prokaryotes and eukaryotes.</title>
        <authorList>
            <person name="Spang A."/>
            <person name="Saw J.H."/>
            <person name="Jorgensen S.L."/>
            <person name="Zaremba-Niedzwiedzka K."/>
            <person name="Martijn J."/>
            <person name="Lind A.E."/>
            <person name="van Eijk R."/>
            <person name="Schleper C."/>
            <person name="Guy L."/>
            <person name="Ettema T.J."/>
        </authorList>
    </citation>
    <scope>NUCLEOTIDE SEQUENCE</scope>
</reference>